<dbReference type="PANTHER" id="PTHR32161">
    <property type="entry name" value="DPP6 N-TERMINAL DOMAIN-LIKE PROTEIN"/>
    <property type="match status" value="1"/>
</dbReference>
<evidence type="ECO:0008006" key="3">
    <source>
        <dbReference type="Google" id="ProtNLM"/>
    </source>
</evidence>
<comment type="caution">
    <text evidence="1">The sequence shown here is derived from an EMBL/GenBank/DDBJ whole genome shotgun (WGS) entry which is preliminary data.</text>
</comment>
<dbReference type="Proteomes" id="UP000467840">
    <property type="component" value="Chromosome 4"/>
</dbReference>
<organism evidence="1 2">
    <name type="scientific">Hevea brasiliensis</name>
    <name type="common">Para rubber tree</name>
    <name type="synonym">Siphonia brasiliensis</name>
    <dbReference type="NCBI Taxonomy" id="3981"/>
    <lineage>
        <taxon>Eukaryota</taxon>
        <taxon>Viridiplantae</taxon>
        <taxon>Streptophyta</taxon>
        <taxon>Embryophyta</taxon>
        <taxon>Tracheophyta</taxon>
        <taxon>Spermatophyta</taxon>
        <taxon>Magnoliopsida</taxon>
        <taxon>eudicotyledons</taxon>
        <taxon>Gunneridae</taxon>
        <taxon>Pentapetalae</taxon>
        <taxon>rosids</taxon>
        <taxon>fabids</taxon>
        <taxon>Malpighiales</taxon>
        <taxon>Euphorbiaceae</taxon>
        <taxon>Crotonoideae</taxon>
        <taxon>Micrandreae</taxon>
        <taxon>Hevea</taxon>
    </lineage>
</organism>
<name>A0A6A6LGY4_HEVBR</name>
<gene>
    <name evidence="1" type="ORF">GH714_003116</name>
</gene>
<evidence type="ECO:0000313" key="1">
    <source>
        <dbReference type="EMBL" id="KAF2299755.1"/>
    </source>
</evidence>
<dbReference type="Pfam" id="PF07676">
    <property type="entry name" value="PD40"/>
    <property type="match status" value="3"/>
</dbReference>
<protein>
    <recommendedName>
        <fullName evidence="3">Dipeptidylpeptidase IV N-terminal domain-containing protein</fullName>
    </recommendedName>
</protein>
<dbReference type="SUPFAM" id="SSF82171">
    <property type="entry name" value="DPP6 N-terminal domain-like"/>
    <property type="match status" value="1"/>
</dbReference>
<dbReference type="Gene3D" id="2.120.10.30">
    <property type="entry name" value="TolB, C-terminal domain"/>
    <property type="match status" value="1"/>
</dbReference>
<reference evidence="1 2" key="1">
    <citation type="journal article" date="2020" name="Mol. Plant">
        <title>The Chromosome-Based Rubber Tree Genome Provides New Insights into Spurge Genome Evolution and Rubber Biosynthesis.</title>
        <authorList>
            <person name="Liu J."/>
            <person name="Shi C."/>
            <person name="Shi C.C."/>
            <person name="Li W."/>
            <person name="Zhang Q.J."/>
            <person name="Zhang Y."/>
            <person name="Li K."/>
            <person name="Lu H.F."/>
            <person name="Shi C."/>
            <person name="Zhu S.T."/>
            <person name="Xiao Z.Y."/>
            <person name="Nan H."/>
            <person name="Yue Y."/>
            <person name="Zhu X.G."/>
            <person name="Wu Y."/>
            <person name="Hong X.N."/>
            <person name="Fan G.Y."/>
            <person name="Tong Y."/>
            <person name="Zhang D."/>
            <person name="Mao C.L."/>
            <person name="Liu Y.L."/>
            <person name="Hao S.J."/>
            <person name="Liu W.Q."/>
            <person name="Lv M.Q."/>
            <person name="Zhang H.B."/>
            <person name="Liu Y."/>
            <person name="Hu-Tang G.R."/>
            <person name="Wang J.P."/>
            <person name="Wang J.H."/>
            <person name="Sun Y.H."/>
            <person name="Ni S.B."/>
            <person name="Chen W.B."/>
            <person name="Zhang X.C."/>
            <person name="Jiao Y.N."/>
            <person name="Eichler E.E."/>
            <person name="Li G.H."/>
            <person name="Liu X."/>
            <person name="Gao L.Z."/>
        </authorList>
    </citation>
    <scope>NUCLEOTIDE SEQUENCE [LARGE SCALE GENOMIC DNA]</scope>
    <source>
        <strain evidence="2">cv. GT1</strain>
        <tissue evidence="1">Leaf</tissue>
    </source>
</reference>
<accession>A0A6A6LGY4</accession>
<dbReference type="EMBL" id="JAAGAX010000010">
    <property type="protein sequence ID" value="KAF2299755.1"/>
    <property type="molecule type" value="Genomic_DNA"/>
</dbReference>
<proteinExistence type="predicted"/>
<dbReference type="InterPro" id="IPR011042">
    <property type="entry name" value="6-blade_b-propeller_TolB-like"/>
</dbReference>
<keyword evidence="2" id="KW-1185">Reference proteome</keyword>
<evidence type="ECO:0000313" key="2">
    <source>
        <dbReference type="Proteomes" id="UP000467840"/>
    </source>
</evidence>
<dbReference type="InterPro" id="IPR011659">
    <property type="entry name" value="WD40"/>
</dbReference>
<sequence length="378" mass="41873">MEDSGCIAGGYKVGSRTIDHSLVYVTTKDQPKDRRQPWTVVYKTNLKTGKTESLTPSGSGGVIPGKGWNGEIEDLQTDIYMMNVEKPPLERKRVIKNGGWPTWGSDAVYFFIERLGNFGVCFDTTLAMHGDDIQRNFHKLHSPHPDVGLFRVSGVFPTFSKDGSKLAFVDNEFKAVWVADSQGLRIVYETKGPDNIFSPVWNQDPQKDVLYVCMGPSFNAGKTLEICAIPNVSSGARQRRKLTKGFNNAFPSSSPDGMKLVFRSTRDGGDKKYKNLYIMEDAEVGEYGNGKVTRLTNGPWTDTHCQWSPTGDWIVFSSTRDKPKDAPETDNGLDPGYFAVFLVKANDPSVVVRVIKGGDDLAGHVNILSSVQMERALL</sequence>
<dbReference type="PANTHER" id="PTHR32161:SF21">
    <property type="entry name" value="OS03G0314500 PROTEIN"/>
    <property type="match status" value="1"/>
</dbReference>
<dbReference type="AlphaFoldDB" id="A0A6A6LGY4"/>